<evidence type="ECO:0000256" key="2">
    <source>
        <dbReference type="ARBA" id="ARBA00022475"/>
    </source>
</evidence>
<comment type="subcellular location">
    <subcellularLocation>
        <location evidence="1">Cell membrane</location>
    </subcellularLocation>
</comment>
<keyword evidence="4" id="KW-0472">Membrane</keyword>
<reference evidence="7 8" key="1">
    <citation type="submission" date="2022-05" db="EMBL/GenBank/DDBJ databases">
        <title>Chromosome-level reference genomes for two strains of Caenorhabditis briggsae: an improved platform for comparative genomics.</title>
        <authorList>
            <person name="Stevens L."/>
            <person name="Andersen E.C."/>
        </authorList>
    </citation>
    <scope>NUCLEOTIDE SEQUENCE [LARGE SCALE GENOMIC DNA]</scope>
    <source>
        <strain evidence="7">QX1410_ONT</strain>
        <tissue evidence="7">Whole-organism</tissue>
    </source>
</reference>
<evidence type="ECO:0000256" key="3">
    <source>
        <dbReference type="ARBA" id="ARBA00022729"/>
    </source>
</evidence>
<gene>
    <name evidence="7" type="ORF">L3Y34_016954</name>
</gene>
<keyword evidence="5" id="KW-0325">Glycoprotein</keyword>
<evidence type="ECO:0000256" key="1">
    <source>
        <dbReference type="ARBA" id="ARBA00004236"/>
    </source>
</evidence>
<dbReference type="InterPro" id="IPR016017">
    <property type="entry name" value="GDNF/GAS1"/>
</dbReference>
<evidence type="ECO:0000256" key="5">
    <source>
        <dbReference type="ARBA" id="ARBA00023180"/>
    </source>
</evidence>
<feature type="domain" description="GDNF/GAS1" evidence="6">
    <location>
        <begin position="125"/>
        <end position="202"/>
    </location>
</feature>
<dbReference type="SMART" id="SM00907">
    <property type="entry name" value="GDNF"/>
    <property type="match status" value="2"/>
</dbReference>
<dbReference type="Pfam" id="PF02351">
    <property type="entry name" value="GDNF"/>
    <property type="match status" value="1"/>
</dbReference>
<evidence type="ECO:0000313" key="8">
    <source>
        <dbReference type="Proteomes" id="UP000827892"/>
    </source>
</evidence>
<protein>
    <recommendedName>
        <fullName evidence="6">GDNF/GAS1 domain-containing protein</fullName>
    </recommendedName>
</protein>
<evidence type="ECO:0000256" key="4">
    <source>
        <dbReference type="ARBA" id="ARBA00023136"/>
    </source>
</evidence>
<accession>A0AAE9DHF0</accession>
<dbReference type="EMBL" id="CP090892">
    <property type="protein sequence ID" value="ULU03839.1"/>
    <property type="molecule type" value="Genomic_DNA"/>
</dbReference>
<dbReference type="GO" id="GO:0005886">
    <property type="term" value="C:plasma membrane"/>
    <property type="evidence" value="ECO:0007669"/>
    <property type="project" value="UniProtKB-SubCell"/>
</dbReference>
<feature type="domain" description="GDNF/GAS1" evidence="6">
    <location>
        <begin position="48"/>
        <end position="122"/>
    </location>
</feature>
<keyword evidence="2" id="KW-1003">Cell membrane</keyword>
<proteinExistence type="predicted"/>
<dbReference type="Proteomes" id="UP000827892">
    <property type="component" value="Chromosome II"/>
</dbReference>
<evidence type="ECO:0000259" key="6">
    <source>
        <dbReference type="SMART" id="SM00907"/>
    </source>
</evidence>
<keyword evidence="3" id="KW-0732">Signal</keyword>
<evidence type="ECO:0000313" key="7">
    <source>
        <dbReference type="EMBL" id="ULU03839.1"/>
    </source>
</evidence>
<sequence>MRLTSSETCQIMSTNQSNQVNIQKTMRRLTIVPLLAVLCYAQDASEACTKALTDCENDLECQNRLAPLMAACSTGTCQPQCRSAVLNVYQNKLGRVLLRSDATCIPGRDELRTCNFLPAESTVHCSLGKLACEGDLQCNSKFGVFMSECEADAARGVCSEKCKTLLNQTIETSVGAIFSNCTCTARDDQLCTNLKDNLLGVCLKNTPGVTLSPSDNSITDAPGNDLADSSSSSFKILTAVCVYIFTVLYL</sequence>
<name>A0AAE9DHF0_CAEBR</name>
<organism evidence="7 8">
    <name type="scientific">Caenorhabditis briggsae</name>
    <dbReference type="NCBI Taxonomy" id="6238"/>
    <lineage>
        <taxon>Eukaryota</taxon>
        <taxon>Metazoa</taxon>
        <taxon>Ecdysozoa</taxon>
        <taxon>Nematoda</taxon>
        <taxon>Chromadorea</taxon>
        <taxon>Rhabditida</taxon>
        <taxon>Rhabditina</taxon>
        <taxon>Rhabditomorpha</taxon>
        <taxon>Rhabditoidea</taxon>
        <taxon>Rhabditidae</taxon>
        <taxon>Peloderinae</taxon>
        <taxon>Caenorhabditis</taxon>
    </lineage>
</organism>
<dbReference type="AlphaFoldDB" id="A0AAE9DHF0"/>